<gene>
    <name evidence="1" type="ORF">RDI58_013301</name>
</gene>
<name>A0AAN8TTC8_SOLBU</name>
<protein>
    <submittedName>
        <fullName evidence="1">Uncharacterized protein</fullName>
    </submittedName>
</protein>
<reference evidence="1 2" key="1">
    <citation type="submission" date="2024-02" db="EMBL/GenBank/DDBJ databases">
        <title>de novo genome assembly of Solanum bulbocastanum strain 11H21.</title>
        <authorList>
            <person name="Hosaka A.J."/>
        </authorList>
    </citation>
    <scope>NUCLEOTIDE SEQUENCE [LARGE SCALE GENOMIC DNA]</scope>
    <source>
        <tissue evidence="1">Young leaves</tissue>
    </source>
</reference>
<dbReference type="PANTHER" id="PTHR10775">
    <property type="entry name" value="OS08G0208400 PROTEIN"/>
    <property type="match status" value="1"/>
</dbReference>
<dbReference type="Proteomes" id="UP001371456">
    <property type="component" value="Unassembled WGS sequence"/>
</dbReference>
<dbReference type="AlphaFoldDB" id="A0AAN8TTC8"/>
<dbReference type="EMBL" id="JBANQN010000005">
    <property type="protein sequence ID" value="KAK6789501.1"/>
    <property type="molecule type" value="Genomic_DNA"/>
</dbReference>
<organism evidence="1 2">
    <name type="scientific">Solanum bulbocastanum</name>
    <name type="common">Wild potato</name>
    <dbReference type="NCBI Taxonomy" id="147425"/>
    <lineage>
        <taxon>Eukaryota</taxon>
        <taxon>Viridiplantae</taxon>
        <taxon>Streptophyta</taxon>
        <taxon>Embryophyta</taxon>
        <taxon>Tracheophyta</taxon>
        <taxon>Spermatophyta</taxon>
        <taxon>Magnoliopsida</taxon>
        <taxon>eudicotyledons</taxon>
        <taxon>Gunneridae</taxon>
        <taxon>Pentapetalae</taxon>
        <taxon>asterids</taxon>
        <taxon>lamiids</taxon>
        <taxon>Solanales</taxon>
        <taxon>Solanaceae</taxon>
        <taxon>Solanoideae</taxon>
        <taxon>Solaneae</taxon>
        <taxon>Solanum</taxon>
    </lineage>
</organism>
<evidence type="ECO:0000313" key="2">
    <source>
        <dbReference type="Proteomes" id="UP001371456"/>
    </source>
</evidence>
<proteinExistence type="predicted"/>
<keyword evidence="2" id="KW-1185">Reference proteome</keyword>
<dbReference type="InterPro" id="IPR004242">
    <property type="entry name" value="Transposase_21"/>
</dbReference>
<dbReference type="Pfam" id="PF02992">
    <property type="entry name" value="Transposase_21"/>
    <property type="match status" value="1"/>
</dbReference>
<dbReference type="PANTHER" id="PTHR10775:SF190">
    <property type="entry name" value="TNP2-LIKE TRANSPOSON PROTEIN"/>
    <property type="match status" value="1"/>
</dbReference>
<comment type="caution">
    <text evidence="1">The sequence shown here is derived from an EMBL/GenBank/DDBJ whole genome shotgun (WGS) entry which is preliminary data.</text>
</comment>
<sequence>MCSKTTDYLRWHDKECSKDGKLRHPAYGQAWKYFDRLHPVFTQDSRNDHAKARYDLKEMGIRKNLHPKDTGDNKRTKFAKACFSMTNGEKSVFCGVLNIAKLPDSSAFNISREHEQEVNNHP</sequence>
<evidence type="ECO:0000313" key="1">
    <source>
        <dbReference type="EMBL" id="KAK6789501.1"/>
    </source>
</evidence>
<accession>A0AAN8TTC8</accession>